<dbReference type="STRING" id="1137138.A0A067NB21"/>
<dbReference type="AlphaFoldDB" id="A0A067NB21"/>
<name>A0A067NB21_PLEO1</name>
<protein>
    <recommendedName>
        <fullName evidence="1">DUF6535 domain-containing protein</fullName>
    </recommendedName>
</protein>
<reference evidence="3" key="1">
    <citation type="journal article" date="2014" name="Proc. Natl. Acad. Sci. U.S.A.">
        <title>Extensive sampling of basidiomycete genomes demonstrates inadequacy of the white-rot/brown-rot paradigm for wood decay fungi.</title>
        <authorList>
            <person name="Riley R."/>
            <person name="Salamov A.A."/>
            <person name="Brown D.W."/>
            <person name="Nagy L.G."/>
            <person name="Floudas D."/>
            <person name="Held B.W."/>
            <person name="Levasseur A."/>
            <person name="Lombard V."/>
            <person name="Morin E."/>
            <person name="Otillar R."/>
            <person name="Lindquist E.A."/>
            <person name="Sun H."/>
            <person name="LaButti K.M."/>
            <person name="Schmutz J."/>
            <person name="Jabbour D."/>
            <person name="Luo H."/>
            <person name="Baker S.E."/>
            <person name="Pisabarro A.G."/>
            <person name="Walton J.D."/>
            <person name="Blanchette R.A."/>
            <person name="Henrissat B."/>
            <person name="Martin F."/>
            <person name="Cullen D."/>
            <person name="Hibbett D.S."/>
            <person name="Grigoriev I.V."/>
        </authorList>
    </citation>
    <scope>NUCLEOTIDE SEQUENCE [LARGE SCALE GENOMIC DNA]</scope>
    <source>
        <strain evidence="3">PC15</strain>
    </source>
</reference>
<feature type="domain" description="DUF6535" evidence="1">
    <location>
        <begin position="1"/>
        <end position="90"/>
    </location>
</feature>
<dbReference type="OrthoDB" id="3064335at2759"/>
<proteinExistence type="predicted"/>
<evidence type="ECO:0000313" key="3">
    <source>
        <dbReference type="Proteomes" id="UP000027073"/>
    </source>
</evidence>
<dbReference type="InParanoid" id="A0A067NB21"/>
<organism evidence="2 3">
    <name type="scientific">Pleurotus ostreatus (strain PC15)</name>
    <name type="common">Oyster mushroom</name>
    <dbReference type="NCBI Taxonomy" id="1137138"/>
    <lineage>
        <taxon>Eukaryota</taxon>
        <taxon>Fungi</taxon>
        <taxon>Dikarya</taxon>
        <taxon>Basidiomycota</taxon>
        <taxon>Agaricomycotina</taxon>
        <taxon>Agaricomycetes</taxon>
        <taxon>Agaricomycetidae</taxon>
        <taxon>Agaricales</taxon>
        <taxon>Pleurotineae</taxon>
        <taxon>Pleurotaceae</taxon>
        <taxon>Pleurotus</taxon>
    </lineage>
</organism>
<dbReference type="Proteomes" id="UP000027073">
    <property type="component" value="Unassembled WGS sequence"/>
</dbReference>
<dbReference type="Pfam" id="PF20153">
    <property type="entry name" value="DUF6535"/>
    <property type="match status" value="1"/>
</dbReference>
<gene>
    <name evidence="2" type="ORF">PLEOSDRAFT_1026831</name>
</gene>
<feature type="non-terminal residue" evidence="2">
    <location>
        <position position="91"/>
    </location>
</feature>
<evidence type="ECO:0000313" key="2">
    <source>
        <dbReference type="EMBL" id="KDQ25044.1"/>
    </source>
</evidence>
<dbReference type="EMBL" id="KL198011">
    <property type="protein sequence ID" value="KDQ25044.1"/>
    <property type="molecule type" value="Genomic_DNA"/>
</dbReference>
<dbReference type="InterPro" id="IPR045338">
    <property type="entry name" value="DUF6535"/>
</dbReference>
<sequence>WRGGLDTLLIFIGLFSAIVTSFLVEAIGNLKPDPADRTNVLLANLTEIIVSMSRMNASQPLPLTEPKEFEPEPEDIRLNIYCFASLIFAVS</sequence>
<feature type="non-terminal residue" evidence="2">
    <location>
        <position position="1"/>
    </location>
</feature>
<dbReference type="VEuPathDB" id="FungiDB:PLEOSDRAFT_1026831"/>
<dbReference type="HOGENOM" id="CLU_018688_2_0_1"/>
<evidence type="ECO:0000259" key="1">
    <source>
        <dbReference type="Pfam" id="PF20153"/>
    </source>
</evidence>
<accession>A0A067NB21</accession>